<dbReference type="InterPro" id="IPR023314">
    <property type="entry name" value="Myo_inos_IolC-like_sf"/>
</dbReference>
<dbReference type="InterPro" id="IPR002139">
    <property type="entry name" value="Ribo/fructo_kinase"/>
</dbReference>
<organism evidence="7">
    <name type="scientific">freshwater metagenome</name>
    <dbReference type="NCBI Taxonomy" id="449393"/>
    <lineage>
        <taxon>unclassified sequences</taxon>
        <taxon>metagenomes</taxon>
        <taxon>ecological metagenomes</taxon>
    </lineage>
</organism>
<protein>
    <submittedName>
        <fullName evidence="7">Unannotated protein</fullName>
    </submittedName>
</protein>
<proteinExistence type="inferred from homology"/>
<accession>A0A6J7DHN7</accession>
<dbReference type="EMBL" id="CAFBLV010000092">
    <property type="protein sequence ID" value="CAB4870006.1"/>
    <property type="molecule type" value="Genomic_DNA"/>
</dbReference>
<dbReference type="Pfam" id="PF00294">
    <property type="entry name" value="PfkB"/>
    <property type="match status" value="1"/>
</dbReference>
<name>A0A6J7DHN7_9ZZZZ</name>
<dbReference type="GO" id="GO:0005524">
    <property type="term" value="F:ATP binding"/>
    <property type="evidence" value="ECO:0007669"/>
    <property type="project" value="UniProtKB-KW"/>
</dbReference>
<dbReference type="Gene3D" id="2.20.150.10">
    <property type="entry name" value="putative 5-dehydro-2- deoxygluconokinase"/>
    <property type="match status" value="1"/>
</dbReference>
<keyword evidence="5" id="KW-0067">ATP-binding</keyword>
<dbReference type="SUPFAM" id="SSF53613">
    <property type="entry name" value="Ribokinase-like"/>
    <property type="match status" value="1"/>
</dbReference>
<comment type="similarity">
    <text evidence="1">Belongs to the carbohydrate kinase PfkB family.</text>
</comment>
<evidence type="ECO:0000256" key="4">
    <source>
        <dbReference type="ARBA" id="ARBA00022777"/>
    </source>
</evidence>
<evidence type="ECO:0000256" key="5">
    <source>
        <dbReference type="ARBA" id="ARBA00022840"/>
    </source>
</evidence>
<dbReference type="CDD" id="cd01166">
    <property type="entry name" value="KdgK"/>
    <property type="match status" value="1"/>
</dbReference>
<dbReference type="InterPro" id="IPR011611">
    <property type="entry name" value="PfkB_dom"/>
</dbReference>
<dbReference type="PRINTS" id="PR00990">
    <property type="entry name" value="RIBOKINASE"/>
</dbReference>
<evidence type="ECO:0000256" key="1">
    <source>
        <dbReference type="ARBA" id="ARBA00010688"/>
    </source>
</evidence>
<evidence type="ECO:0000313" key="7">
    <source>
        <dbReference type="EMBL" id="CAB4870006.1"/>
    </source>
</evidence>
<dbReference type="InterPro" id="IPR029056">
    <property type="entry name" value="Ribokinase-like"/>
</dbReference>
<dbReference type="AlphaFoldDB" id="A0A6J7DHN7"/>
<dbReference type="GO" id="GO:0016301">
    <property type="term" value="F:kinase activity"/>
    <property type="evidence" value="ECO:0007669"/>
    <property type="project" value="UniProtKB-KW"/>
</dbReference>
<reference evidence="7" key="1">
    <citation type="submission" date="2020-05" db="EMBL/GenBank/DDBJ databases">
        <authorList>
            <person name="Chiriac C."/>
            <person name="Salcher M."/>
            <person name="Ghai R."/>
            <person name="Kavagutti S V."/>
        </authorList>
    </citation>
    <scope>NUCLEOTIDE SEQUENCE</scope>
</reference>
<evidence type="ECO:0000256" key="3">
    <source>
        <dbReference type="ARBA" id="ARBA00022741"/>
    </source>
</evidence>
<gene>
    <name evidence="7" type="ORF">UFOPK3425_00583</name>
</gene>
<keyword evidence="4" id="KW-0418">Kinase</keyword>
<keyword evidence="3" id="KW-0547">Nucleotide-binding</keyword>
<sequence length="318" mass="32929">MTLDLITVGRISVDLYAQEAHQSFSDPQTFRKSIGGSPTNVAVAAARLGLAAAVVTKLGGDQLAPYALAKLASFGVDVTFVGREPSGQTPVVLASLDPPEDPSIIFYRGAAAPDTMISTSVVPPEDIKGTKALWISACALAAGTTATACFDWLQLRDRKVHTFIDLDYRPSLWSDVQSARVAAQRAIELSTVVVGNISECDMAIGESNPDSIADALLARGVTLACIKMGDAGVLLATASERVRVGPLQIQLVCGLGAGDAFGGALVYGLLTGLTLRAIGELANGAGAYVASRLMCADSMPDLVALTDFVAVHRKGAPA</sequence>
<dbReference type="Gene3D" id="3.40.1190.20">
    <property type="match status" value="1"/>
</dbReference>
<dbReference type="InterPro" id="IPR050306">
    <property type="entry name" value="PfkB_Carbo_kinase"/>
</dbReference>
<feature type="domain" description="Carbohydrate kinase PfkB" evidence="6">
    <location>
        <begin position="5"/>
        <end position="301"/>
    </location>
</feature>
<evidence type="ECO:0000259" key="6">
    <source>
        <dbReference type="Pfam" id="PF00294"/>
    </source>
</evidence>
<keyword evidence="2" id="KW-0808">Transferase</keyword>
<evidence type="ECO:0000256" key="2">
    <source>
        <dbReference type="ARBA" id="ARBA00022679"/>
    </source>
</evidence>
<dbReference type="PANTHER" id="PTHR43085">
    <property type="entry name" value="HEXOKINASE FAMILY MEMBER"/>
    <property type="match status" value="1"/>
</dbReference>
<dbReference type="PANTHER" id="PTHR43085:SF49">
    <property type="entry name" value="5-DEHYDRO-2-DEOXYGLUCONOKINASE"/>
    <property type="match status" value="1"/>
</dbReference>